<dbReference type="Proteomes" id="UP001732720">
    <property type="component" value="Chromosome 10"/>
</dbReference>
<keyword evidence="1" id="KW-1185">Reference proteome</keyword>
<evidence type="ECO:0000313" key="2">
    <source>
        <dbReference type="RefSeq" id="XP_073899793.1"/>
    </source>
</evidence>
<organism evidence="1 2">
    <name type="scientific">Castor canadensis</name>
    <name type="common">American beaver</name>
    <dbReference type="NCBI Taxonomy" id="51338"/>
    <lineage>
        <taxon>Eukaryota</taxon>
        <taxon>Metazoa</taxon>
        <taxon>Chordata</taxon>
        <taxon>Craniata</taxon>
        <taxon>Vertebrata</taxon>
        <taxon>Euteleostomi</taxon>
        <taxon>Mammalia</taxon>
        <taxon>Eutheria</taxon>
        <taxon>Euarchontoglires</taxon>
        <taxon>Glires</taxon>
        <taxon>Rodentia</taxon>
        <taxon>Castorimorpha</taxon>
        <taxon>Castoridae</taxon>
        <taxon>Castor</taxon>
    </lineage>
</organism>
<proteinExistence type="predicted"/>
<evidence type="ECO:0000313" key="1">
    <source>
        <dbReference type="Proteomes" id="UP001732720"/>
    </source>
</evidence>
<sequence>MGPRHPCIINGKTSDRGHSCSAFDPLGQARGPAPPLETKNEDSPEEKIRQLEKEVNKLVEKNCIANSCGDLKVALEKAKEAGRKERVLVRQREQLTSPENINLDVTYSVLCNLASHYSAKEMYAEALNTCQVLVKNKMFSNAGILKVYMGNIYVKQRNYSKALKLYQMALDQIPSVHKEMRIRIIQNIGVTFIQTGQYSDAINSFEHIMNTASNLKESHGRKIHPDSCKTHCTCN</sequence>
<protein>
    <submittedName>
        <fullName evidence="2">Intraflagellar transport protein 88 homolog isoform X1</fullName>
    </submittedName>
</protein>
<accession>A0AC58K4B8</accession>
<name>A0AC58K4B8_CASCN</name>
<reference evidence="2" key="1">
    <citation type="submission" date="2025-08" db="UniProtKB">
        <authorList>
            <consortium name="RefSeq"/>
        </authorList>
    </citation>
    <scope>IDENTIFICATION</scope>
</reference>
<dbReference type="RefSeq" id="XP_073899793.1">
    <property type="nucleotide sequence ID" value="XM_074043692.1"/>
</dbReference>
<gene>
    <name evidence="2" type="primary">LOC109679558</name>
</gene>